<organism evidence="15 16">
    <name type="scientific">Thauera linaloolentis (strain DSM 12138 / JCM 21573 / CCUG 41526 / CIP 105981 / IAM 15112 / NBRC 102519 / 47Lol)</name>
    <dbReference type="NCBI Taxonomy" id="1123367"/>
    <lineage>
        <taxon>Bacteria</taxon>
        <taxon>Pseudomonadati</taxon>
        <taxon>Pseudomonadota</taxon>
        <taxon>Betaproteobacteria</taxon>
        <taxon>Rhodocyclales</taxon>
        <taxon>Zoogloeaceae</taxon>
        <taxon>Thauera</taxon>
    </lineage>
</organism>
<feature type="compositionally biased region" description="Basic and acidic residues" evidence="14">
    <location>
        <begin position="11"/>
        <end position="29"/>
    </location>
</feature>
<evidence type="ECO:0000256" key="5">
    <source>
        <dbReference type="ARBA" id="ARBA00022475"/>
    </source>
</evidence>
<evidence type="ECO:0000256" key="11">
    <source>
        <dbReference type="ARBA" id="ARBA00023225"/>
    </source>
</evidence>
<keyword evidence="15" id="KW-0966">Cell projection</keyword>
<evidence type="ECO:0000256" key="7">
    <source>
        <dbReference type="ARBA" id="ARBA00022795"/>
    </source>
</evidence>
<dbReference type="eggNOG" id="COG1377">
    <property type="taxonomic scope" value="Bacteria"/>
</dbReference>
<gene>
    <name evidence="13" type="primary">flhB</name>
    <name evidence="15" type="ORF">C666_18585</name>
</gene>
<keyword evidence="15" id="KW-0969">Cilium</keyword>
<evidence type="ECO:0000256" key="10">
    <source>
        <dbReference type="ARBA" id="ARBA00023136"/>
    </source>
</evidence>
<evidence type="ECO:0000313" key="15">
    <source>
        <dbReference type="EMBL" id="ENO83681.1"/>
    </source>
</evidence>
<keyword evidence="16" id="KW-1185">Reference proteome</keyword>
<evidence type="ECO:0000256" key="4">
    <source>
        <dbReference type="ARBA" id="ARBA00022448"/>
    </source>
</evidence>
<dbReference type="SUPFAM" id="SSF160544">
    <property type="entry name" value="EscU C-terminal domain-like"/>
    <property type="match status" value="1"/>
</dbReference>
<dbReference type="AlphaFoldDB" id="N6XPQ3"/>
<sequence length="384" mass="42047">MEPAVAEDSDLEKTEAPSPRRLEQAREEGQVPQSRELSTFFVTITGVLALWMLGGWMAERLAGLVRTGFAFERDTAFDVVLMIGVLRGQLSGALLMLMPLFLVLLLAAVAAPIALGGLNFAPKALGPNFGRMNPLKGLGRMFSAHGLMEMVKAILKSLIIGGVASMVLWSNKDHLFDLMVMPIEAGMADFSGTVILAAVLIAASLGLLALMDVPFQLWQYNKKLRMTKEEVRREGKEQEGDPQIKARVRAMQREMARRRMMAEVPNADVVVTNPTHFSVALKYDAERMGAPVVVAKGRGEMALKIRELAREHDVPLLEAPPLARALYKHCELEQAIPAALYTVVAEVMAYVYQLDTWMKQGGLPPQMPASLAVPEGMDPGSPDE</sequence>
<comment type="function">
    <text evidence="12 13">Required for formation of the rod structure in the basal body of the flagellar apparatus. Together with FliI and FliH, may constitute the export apparatus of flagellin.</text>
</comment>
<dbReference type="PRINTS" id="PR00950">
    <property type="entry name" value="TYPE3IMSPROT"/>
</dbReference>
<keyword evidence="11 13" id="KW-1006">Bacterial flagellum protein export</keyword>
<comment type="subcellular location">
    <subcellularLocation>
        <location evidence="1">Cell membrane</location>
        <topology evidence="1">Multi-pass membrane protein</topology>
    </subcellularLocation>
</comment>
<name>N6XPQ3_THAL4</name>
<evidence type="ECO:0000256" key="13">
    <source>
        <dbReference type="RuleBase" id="RU364091"/>
    </source>
</evidence>
<comment type="similarity">
    <text evidence="2 13">Belongs to the type III secretion exporter family.</text>
</comment>
<keyword evidence="5 13" id="KW-1003">Cell membrane</keyword>
<keyword evidence="10 13" id="KW-0472">Membrane</keyword>
<reference evidence="15 16" key="1">
    <citation type="submission" date="2012-09" db="EMBL/GenBank/DDBJ databases">
        <title>Draft Genome Sequences of 6 Strains from Genus Thauera.</title>
        <authorList>
            <person name="Liu B."/>
            <person name="Shapleigh J.P."/>
            <person name="Frostegard A.H."/>
        </authorList>
    </citation>
    <scope>NUCLEOTIDE SEQUENCE [LARGE SCALE GENOMIC DNA]</scope>
    <source>
        <strain evidence="16">47Lol / DSM 12138</strain>
    </source>
</reference>
<dbReference type="EMBL" id="AMXE01000147">
    <property type="protein sequence ID" value="ENO83681.1"/>
    <property type="molecule type" value="Genomic_DNA"/>
</dbReference>
<dbReference type="Pfam" id="PF01312">
    <property type="entry name" value="Bac_export_2"/>
    <property type="match status" value="1"/>
</dbReference>
<evidence type="ECO:0000256" key="14">
    <source>
        <dbReference type="SAM" id="MobiDB-lite"/>
    </source>
</evidence>
<comment type="caution">
    <text evidence="15">The sequence shown here is derived from an EMBL/GenBank/DDBJ whole genome shotgun (WGS) entry which is preliminary data.</text>
</comment>
<evidence type="ECO:0000256" key="6">
    <source>
        <dbReference type="ARBA" id="ARBA00022692"/>
    </source>
</evidence>
<dbReference type="PANTHER" id="PTHR30531">
    <property type="entry name" value="FLAGELLAR BIOSYNTHETIC PROTEIN FLHB"/>
    <property type="match status" value="1"/>
</dbReference>
<dbReference type="Proteomes" id="UP000013232">
    <property type="component" value="Unassembled WGS sequence"/>
</dbReference>
<evidence type="ECO:0000313" key="16">
    <source>
        <dbReference type="Proteomes" id="UP000013232"/>
    </source>
</evidence>
<dbReference type="FunFam" id="3.40.1690.10:FF:000001">
    <property type="entry name" value="Flagellar biosynthetic protein FlhB"/>
    <property type="match status" value="1"/>
</dbReference>
<keyword evidence="8 13" id="KW-0653">Protein transport</keyword>
<evidence type="ECO:0000256" key="9">
    <source>
        <dbReference type="ARBA" id="ARBA00022989"/>
    </source>
</evidence>
<keyword evidence="15" id="KW-0282">Flagellum</keyword>
<dbReference type="GO" id="GO:0044780">
    <property type="term" value="P:bacterial-type flagellum assembly"/>
    <property type="evidence" value="ECO:0007669"/>
    <property type="project" value="InterPro"/>
</dbReference>
<dbReference type="STRING" id="1123367.GCA_000621305_00196"/>
<protein>
    <recommendedName>
        <fullName evidence="3 13">Flagellar biosynthetic protein FlhB</fullName>
    </recommendedName>
</protein>
<feature type="transmembrane region" description="Helical" evidence="13">
    <location>
        <begin position="101"/>
        <end position="121"/>
    </location>
</feature>
<dbReference type="NCBIfam" id="TIGR00328">
    <property type="entry name" value="flhB"/>
    <property type="match status" value="1"/>
</dbReference>
<keyword evidence="7 13" id="KW-1005">Bacterial flagellum biogenesis</keyword>
<keyword evidence="4 13" id="KW-0813">Transport</keyword>
<keyword evidence="9 13" id="KW-1133">Transmembrane helix</keyword>
<evidence type="ECO:0000256" key="8">
    <source>
        <dbReference type="ARBA" id="ARBA00022927"/>
    </source>
</evidence>
<dbReference type="GO" id="GO:0009306">
    <property type="term" value="P:protein secretion"/>
    <property type="evidence" value="ECO:0007669"/>
    <property type="project" value="InterPro"/>
</dbReference>
<feature type="region of interest" description="Disordered" evidence="14">
    <location>
        <begin position="1"/>
        <end position="31"/>
    </location>
</feature>
<feature type="transmembrane region" description="Helical" evidence="13">
    <location>
        <begin position="37"/>
        <end position="56"/>
    </location>
</feature>
<dbReference type="GO" id="GO:0005886">
    <property type="term" value="C:plasma membrane"/>
    <property type="evidence" value="ECO:0007669"/>
    <property type="project" value="UniProtKB-SubCell"/>
</dbReference>
<dbReference type="InterPro" id="IPR029025">
    <property type="entry name" value="T3SS_substrate_exporter_C"/>
</dbReference>
<evidence type="ECO:0000256" key="2">
    <source>
        <dbReference type="ARBA" id="ARBA00010690"/>
    </source>
</evidence>
<evidence type="ECO:0000256" key="12">
    <source>
        <dbReference type="ARBA" id="ARBA00025078"/>
    </source>
</evidence>
<keyword evidence="6 13" id="KW-0812">Transmembrane</keyword>
<evidence type="ECO:0000256" key="3">
    <source>
        <dbReference type="ARBA" id="ARBA00021622"/>
    </source>
</evidence>
<proteinExistence type="inferred from homology"/>
<dbReference type="Gene3D" id="3.40.1690.10">
    <property type="entry name" value="secretion proteins EscU"/>
    <property type="match status" value="1"/>
</dbReference>
<feature type="transmembrane region" description="Helical" evidence="13">
    <location>
        <begin position="190"/>
        <end position="215"/>
    </location>
</feature>
<dbReference type="PANTHER" id="PTHR30531:SF12">
    <property type="entry name" value="FLAGELLAR BIOSYNTHETIC PROTEIN FLHB"/>
    <property type="match status" value="1"/>
</dbReference>
<feature type="transmembrane region" description="Helical" evidence="13">
    <location>
        <begin position="150"/>
        <end position="170"/>
    </location>
</feature>
<accession>N6XPQ3</accession>
<feature type="compositionally biased region" description="Acidic residues" evidence="14">
    <location>
        <begin position="1"/>
        <end position="10"/>
    </location>
</feature>
<dbReference type="InterPro" id="IPR006136">
    <property type="entry name" value="FlhB"/>
</dbReference>
<evidence type="ECO:0000256" key="1">
    <source>
        <dbReference type="ARBA" id="ARBA00004651"/>
    </source>
</evidence>
<dbReference type="InterPro" id="IPR006135">
    <property type="entry name" value="T3SS_substrate_exporter"/>
</dbReference>